<dbReference type="SUPFAM" id="SSF56219">
    <property type="entry name" value="DNase I-like"/>
    <property type="match status" value="1"/>
</dbReference>
<dbReference type="InterPro" id="IPR036691">
    <property type="entry name" value="Endo/exonu/phosph_ase_sf"/>
</dbReference>
<evidence type="ECO:0000313" key="2">
    <source>
        <dbReference type="Proteomes" id="UP000507470"/>
    </source>
</evidence>
<evidence type="ECO:0000313" key="1">
    <source>
        <dbReference type="EMBL" id="CAC5388312.1"/>
    </source>
</evidence>
<dbReference type="OrthoDB" id="6154567at2759"/>
<dbReference type="Gene3D" id="3.60.10.10">
    <property type="entry name" value="Endonuclease/exonuclease/phosphatase"/>
    <property type="match status" value="1"/>
</dbReference>
<gene>
    <name evidence="1" type="ORF">MCOR_23589</name>
</gene>
<accession>A0A6J8BXA8</accession>
<organism evidence="1 2">
    <name type="scientific">Mytilus coruscus</name>
    <name type="common">Sea mussel</name>
    <dbReference type="NCBI Taxonomy" id="42192"/>
    <lineage>
        <taxon>Eukaryota</taxon>
        <taxon>Metazoa</taxon>
        <taxon>Spiralia</taxon>
        <taxon>Lophotrochozoa</taxon>
        <taxon>Mollusca</taxon>
        <taxon>Bivalvia</taxon>
        <taxon>Autobranchia</taxon>
        <taxon>Pteriomorphia</taxon>
        <taxon>Mytilida</taxon>
        <taxon>Mytiloidea</taxon>
        <taxon>Mytilidae</taxon>
        <taxon>Mytilinae</taxon>
        <taxon>Mytilus</taxon>
    </lineage>
</organism>
<reference evidence="1 2" key="1">
    <citation type="submission" date="2020-06" db="EMBL/GenBank/DDBJ databases">
        <authorList>
            <person name="Li R."/>
            <person name="Bekaert M."/>
        </authorList>
    </citation>
    <scope>NUCLEOTIDE SEQUENCE [LARGE SCALE GENOMIC DNA]</scope>
    <source>
        <strain evidence="2">wild</strain>
    </source>
</reference>
<name>A0A6J8BXA8_MYTCO</name>
<dbReference type="GO" id="GO:0007508">
    <property type="term" value="P:larval heart development"/>
    <property type="evidence" value="ECO:0007669"/>
    <property type="project" value="TreeGrafter"/>
</dbReference>
<sequence>MLLLVLDNDVHPNPGPHEFELSIFHLNARSVRNKISYIEDIASESSIICITEKQLDNNVSNFDIVIDGFSSDTFRKDRSCFGGGVLVYASQDICVKRRQDLEFGSGELIWFEVLIPNFKLLICAVYRPPGNGTNFWNNFDYSIEQALNVTSNVVITGDLNVDLLTECNHRLNEIIQLYNMTNVIKEPTRFGALLDPILISNVNISIDAEVIQVDRAISDHDSTLVHLKIPFLNKKSYTRNVWLYKHADFISLNEEIDNYDWEVLLNSTTDVDDMSERFTHKYLEMIQKHIPPKAILVRPNDKPWFNSEIRREIRIRNRLHSVHRKTKTNHALIKYKFQRNKVNNMIKYAREQFFLSANELVDSISKTDSKAYWSLIKKLLKRTNSSYNIPPLFELKRNGIQ</sequence>
<dbReference type="EMBL" id="CACVKT020004154">
    <property type="protein sequence ID" value="CAC5388312.1"/>
    <property type="molecule type" value="Genomic_DNA"/>
</dbReference>
<evidence type="ECO:0008006" key="3">
    <source>
        <dbReference type="Google" id="ProtNLM"/>
    </source>
</evidence>
<dbReference type="GO" id="GO:0061343">
    <property type="term" value="P:cell adhesion involved in heart morphogenesis"/>
    <property type="evidence" value="ECO:0007669"/>
    <property type="project" value="TreeGrafter"/>
</dbReference>
<protein>
    <recommendedName>
        <fullName evidence="3">Endonuclease/exonuclease/phosphatase domain-containing protein</fullName>
    </recommendedName>
</protein>
<dbReference type="GO" id="GO:0031012">
    <property type="term" value="C:extracellular matrix"/>
    <property type="evidence" value="ECO:0007669"/>
    <property type="project" value="TreeGrafter"/>
</dbReference>
<dbReference type="PANTHER" id="PTHR33395:SF22">
    <property type="entry name" value="REVERSE TRANSCRIPTASE DOMAIN-CONTAINING PROTEIN"/>
    <property type="match status" value="1"/>
</dbReference>
<dbReference type="AlphaFoldDB" id="A0A6J8BXA8"/>
<keyword evidence="2" id="KW-1185">Reference proteome</keyword>
<proteinExistence type="predicted"/>
<dbReference type="PANTHER" id="PTHR33395">
    <property type="entry name" value="TRANSCRIPTASE, PUTATIVE-RELATED-RELATED"/>
    <property type="match status" value="1"/>
</dbReference>
<dbReference type="Proteomes" id="UP000507470">
    <property type="component" value="Unassembled WGS sequence"/>
</dbReference>